<dbReference type="Proteomes" id="UP000305524">
    <property type="component" value="Unassembled WGS sequence"/>
</dbReference>
<reference evidence="2 12" key="5">
    <citation type="submission" date="2017-04" db="EMBL/GenBank/DDBJ databases">
        <title>The Characteristic of a Fine Plant Growth-Promoting Rhizobacteria Bacillus mycoides Gnyt1 and its Whole Genome Sequencing Analysis.</title>
        <authorList>
            <person name="Li J.H."/>
            <person name="Yao T."/>
        </authorList>
    </citation>
    <scope>NUCLEOTIDE SEQUENCE [LARGE SCALE GENOMIC DNA]</scope>
    <source>
        <strain evidence="2 12">Gnyt1</strain>
    </source>
</reference>
<dbReference type="Proteomes" id="UP000596196">
    <property type="component" value="Chromosome"/>
</dbReference>
<dbReference type="RefSeq" id="WP_002129577.1">
    <property type="nucleotide sequence ID" value="NZ_CM125442.1"/>
</dbReference>
<evidence type="ECO:0000313" key="6">
    <source>
        <dbReference type="EMBL" id="PJN72546.1"/>
    </source>
</evidence>
<evidence type="ECO:0000313" key="11">
    <source>
        <dbReference type="Proteomes" id="UP000190696"/>
    </source>
</evidence>
<dbReference type="EMBL" id="MUAI01000014">
    <property type="protein sequence ID" value="OOR05474.1"/>
    <property type="molecule type" value="Genomic_DNA"/>
</dbReference>
<proteinExistence type="predicted"/>
<dbReference type="EMBL" id="CP065877">
    <property type="protein sequence ID" value="QQA15419.1"/>
    <property type="molecule type" value="Genomic_DNA"/>
</dbReference>
<reference evidence="5 13" key="3">
    <citation type="submission" date="2016-12" db="EMBL/GenBank/DDBJ databases">
        <title>Genome Sequences of Twelve Sporeforming Bacillus Species Isolated from Foods.</title>
        <authorList>
            <person name="De Jong A."/>
            <person name="Holsappel S."/>
            <person name="Kuipers O.P."/>
        </authorList>
    </citation>
    <scope>NUCLEOTIDE SEQUENCE [LARGE SCALE GENOMIC DNA]</scope>
    <source>
        <strain evidence="5 13">S3E15</strain>
    </source>
</reference>
<organism evidence="9 16">
    <name type="scientific">Bacillus mycoides</name>
    <dbReference type="NCBI Taxonomy" id="1405"/>
    <lineage>
        <taxon>Bacteria</taxon>
        <taxon>Bacillati</taxon>
        <taxon>Bacillota</taxon>
        <taxon>Bacilli</taxon>
        <taxon>Bacillales</taxon>
        <taxon>Bacillaceae</taxon>
        <taxon>Bacillus</taxon>
        <taxon>Bacillus cereus group</taxon>
    </lineage>
</organism>
<feature type="transmembrane region" description="Helical" evidence="1">
    <location>
        <begin position="57"/>
        <end position="76"/>
    </location>
</feature>
<reference evidence="7 17" key="8">
    <citation type="submission" date="2020-12" db="EMBL/GenBank/DDBJ databases">
        <title>FDA dAtabase for Regulatory Grade micrObial Sequences (FDA-ARGOS): Supporting development and validation of Infectious Disease Dx tests.</title>
        <authorList>
            <person name="Nelson B."/>
            <person name="Plummer A."/>
            <person name="Tallon L."/>
            <person name="Sadzewicz L."/>
            <person name="Zhao X."/>
            <person name="Boylan J."/>
            <person name="Ott S."/>
            <person name="Bowen H."/>
            <person name="Vavikolanu K."/>
            <person name="Mehta A."/>
            <person name="Aluvathingal J."/>
            <person name="Nadendla S."/>
            <person name="Myers T."/>
            <person name="Yan Y."/>
            <person name="Sichtig H."/>
        </authorList>
    </citation>
    <scope>NUCLEOTIDE SEQUENCE [LARGE SCALE GENOMIC DNA]</scope>
    <source>
        <strain evidence="7 17">FDAARGOS_924</strain>
    </source>
</reference>
<evidence type="ECO:0000313" key="10">
    <source>
        <dbReference type="Proteomes" id="UP000006976"/>
    </source>
</evidence>
<dbReference type="EMBL" id="CP020743">
    <property type="protein sequence ID" value="ARJ24371.1"/>
    <property type="molecule type" value="Genomic_DNA"/>
</dbReference>
<dbReference type="KEGG" id="bmyo:BG05_1243"/>
<dbReference type="EMBL" id="AHEV01000005">
    <property type="protein sequence ID" value="EJR44552.1"/>
    <property type="molecule type" value="Genomic_DNA"/>
</dbReference>
<keyword evidence="1" id="KW-1133">Transmembrane helix</keyword>
<keyword evidence="17" id="KW-1185">Reference proteome</keyword>
<evidence type="ECO:0000313" key="12">
    <source>
        <dbReference type="Proteomes" id="UP000192932"/>
    </source>
</evidence>
<evidence type="ECO:0000313" key="16">
    <source>
        <dbReference type="Proteomes" id="UP000437562"/>
    </source>
</evidence>
<evidence type="ECO:0000313" key="5">
    <source>
        <dbReference type="EMBL" id="OSX93971.1"/>
    </source>
</evidence>
<dbReference type="Proteomes" id="UP000192932">
    <property type="component" value="Chromosome"/>
</dbReference>
<reference evidence="6 14" key="2">
    <citation type="submission" date="2016-10" db="EMBL/GenBank/DDBJ databases">
        <title>Genome Sequence of Bacillus weihenstephanensis GM6LP.</title>
        <authorList>
            <person name="Poehlein A."/>
            <person name="Wemheuer F."/>
            <person name="Hollensteiner J."/>
            <person name="Wemheuer B."/>
        </authorList>
    </citation>
    <scope>NUCLEOTIDE SEQUENCE [LARGE SCALE GENOMIC DNA]</scope>
    <source>
        <strain evidence="6 14">GM6LP</strain>
    </source>
</reference>
<evidence type="ECO:0000313" key="8">
    <source>
        <dbReference type="EMBL" id="TKI86870.1"/>
    </source>
</evidence>
<sequence length="77" mass="8537">MLKTFRIISALIVISLALYGISTNPLVTMPYMLIALSIMTFIMSAEEKQKGKKVHSTLSFFSGVFTLIVAIIIIISR</sequence>
<keyword evidence="1" id="KW-0812">Transmembrane</keyword>
<evidence type="ECO:0000313" key="2">
    <source>
        <dbReference type="EMBL" id="ARJ24371.1"/>
    </source>
</evidence>
<keyword evidence="1" id="KW-0472">Membrane</keyword>
<dbReference type="KEGG" id="bww:bwei_0095"/>
<evidence type="ECO:0000313" key="13">
    <source>
        <dbReference type="Proteomes" id="UP000194131"/>
    </source>
</evidence>
<accession>J8IH52</accession>
<accession>A0A0B5SEX2</accession>
<reference evidence="8 15" key="6">
    <citation type="journal article" date="2019" name="Environ. Microbiol.">
        <title>An active ?-lactamase is a part of an orchestrated cell wall stress resistance network of Bacillus subtilis and related rhizosphere species.</title>
        <authorList>
            <person name="Bucher T."/>
            <person name="Keren-Paz A."/>
            <person name="Hausser J."/>
            <person name="Olender T."/>
            <person name="Cytryn E."/>
            <person name="Kolodkin-Gal I."/>
        </authorList>
    </citation>
    <scope>NUCLEOTIDE SEQUENCE [LARGE SCALE GENOMIC DNA]</scope>
    <source>
        <strain evidence="8 15">I186</strain>
    </source>
</reference>
<reference evidence="9 16" key="7">
    <citation type="submission" date="2019-10" db="EMBL/GenBank/DDBJ databases">
        <authorList>
            <person name="Karimi E."/>
        </authorList>
    </citation>
    <scope>NUCLEOTIDE SEQUENCE [LARGE SCALE GENOMIC DNA]</scope>
    <source>
        <strain evidence="9">Bacillus sp. 71</strain>
    </source>
</reference>
<gene>
    <name evidence="2" type="ORF">B7492_25570</name>
    <name evidence="9" type="ORF">BACI71_110848</name>
    <name evidence="6" type="ORF">BACWE_03990</name>
    <name evidence="4" type="ORF">BW900_16790</name>
    <name evidence="8" type="ORF">FC701_04160</name>
    <name evidence="7" type="ORF">I6G81_23940</name>
    <name evidence="3" type="ORF">III_00710</name>
    <name evidence="5" type="ORF">S3E15_04070</name>
</gene>
<name>A0A084IX03_BACMY</name>
<protein>
    <recommendedName>
        <fullName evidence="18">DUF3953 domain-containing protein</fullName>
    </recommendedName>
</protein>
<dbReference type="Proteomes" id="UP000190696">
    <property type="component" value="Unassembled WGS sequence"/>
</dbReference>
<evidence type="ECO:0000313" key="15">
    <source>
        <dbReference type="Proteomes" id="UP000305524"/>
    </source>
</evidence>
<dbReference type="Proteomes" id="UP000006976">
    <property type="component" value="Unassembled WGS sequence"/>
</dbReference>
<dbReference type="Proteomes" id="UP000437562">
    <property type="component" value="Unassembled WGS sequence"/>
</dbReference>
<reference evidence="4 11" key="4">
    <citation type="submission" date="2017-01" db="EMBL/GenBank/DDBJ databases">
        <title>Bacillus cereus isolates.</title>
        <authorList>
            <person name="Beno S.M."/>
        </authorList>
    </citation>
    <scope>NUCLEOTIDE SEQUENCE [LARGE SCALE GENOMIC DNA]</scope>
    <source>
        <strain evidence="4 11">FSL W7-1108</strain>
    </source>
</reference>
<evidence type="ECO:0008006" key="18">
    <source>
        <dbReference type="Google" id="ProtNLM"/>
    </source>
</evidence>
<dbReference type="EMBL" id="MKZQ01000007">
    <property type="protein sequence ID" value="PJN72546.1"/>
    <property type="molecule type" value="Genomic_DNA"/>
</dbReference>
<evidence type="ECO:0000313" key="17">
    <source>
        <dbReference type="Proteomes" id="UP000596196"/>
    </source>
</evidence>
<dbReference type="EMBL" id="CABWMC010000003">
    <property type="protein sequence ID" value="VXB57906.1"/>
    <property type="molecule type" value="Genomic_DNA"/>
</dbReference>
<evidence type="ECO:0000313" key="3">
    <source>
        <dbReference type="EMBL" id="EJR44552.1"/>
    </source>
</evidence>
<accession>A0A084IX03</accession>
<dbReference type="EMBL" id="SZOD01000086">
    <property type="protein sequence ID" value="TKI86870.1"/>
    <property type="molecule type" value="Genomic_DNA"/>
</dbReference>
<evidence type="ECO:0000313" key="4">
    <source>
        <dbReference type="EMBL" id="OOR05474.1"/>
    </source>
</evidence>
<evidence type="ECO:0000313" key="9">
    <source>
        <dbReference type="EMBL" id="VXB57906.1"/>
    </source>
</evidence>
<dbReference type="AlphaFoldDB" id="A0A084IX03"/>
<evidence type="ECO:0000256" key="1">
    <source>
        <dbReference type="SAM" id="Phobius"/>
    </source>
</evidence>
<evidence type="ECO:0000313" key="14">
    <source>
        <dbReference type="Proteomes" id="UP000236165"/>
    </source>
</evidence>
<dbReference type="Proteomes" id="UP000236165">
    <property type="component" value="Unassembled WGS sequence"/>
</dbReference>
<evidence type="ECO:0000313" key="7">
    <source>
        <dbReference type="EMBL" id="QQA15419.1"/>
    </source>
</evidence>
<dbReference type="EMBL" id="MRWU01000004">
    <property type="protein sequence ID" value="OSX93971.1"/>
    <property type="molecule type" value="Genomic_DNA"/>
</dbReference>
<accession>A0A653RX83</accession>
<reference evidence="3 10" key="1">
    <citation type="submission" date="2012-04" db="EMBL/GenBank/DDBJ databases">
        <title>The Genome Sequence of Bacillus cereus VD078.</title>
        <authorList>
            <consortium name="The Broad Institute Genome Sequencing Platform"/>
            <consortium name="The Broad Institute Genome Sequencing Center for Infectious Disease"/>
            <person name="Feldgarden M."/>
            <person name="Van der Auwera G.A."/>
            <person name="Mahillon J."/>
            <person name="Duprez V."/>
            <person name="Timmery S."/>
            <person name="Mattelet C."/>
            <person name="Dierick K."/>
            <person name="Sun M."/>
            <person name="Yu Z."/>
            <person name="Zhu L."/>
            <person name="Hu X."/>
            <person name="Shank E.B."/>
            <person name="Swiecicka I."/>
            <person name="Hansen B.M."/>
            <person name="Andrup L."/>
            <person name="Young S.K."/>
            <person name="Zeng Q."/>
            <person name="Gargeya S."/>
            <person name="Fitzgerald M."/>
            <person name="Haas B."/>
            <person name="Abouelleil A."/>
            <person name="Alvarado L."/>
            <person name="Arachchi H.M."/>
            <person name="Berlin A."/>
            <person name="Chapman S.B."/>
            <person name="Goldberg J."/>
            <person name="Griggs A."/>
            <person name="Gujja S."/>
            <person name="Hansen M."/>
            <person name="Howarth C."/>
            <person name="Imamovic A."/>
            <person name="Larimer J."/>
            <person name="McCowen C."/>
            <person name="Montmayeur A."/>
            <person name="Murphy C."/>
            <person name="Neiman D."/>
            <person name="Pearson M."/>
            <person name="Priest M."/>
            <person name="Roberts A."/>
            <person name="Saif S."/>
            <person name="Shea T."/>
            <person name="Sisk P."/>
            <person name="Sykes S."/>
            <person name="Wortman J."/>
            <person name="Nusbaum C."/>
            <person name="Birren B."/>
        </authorList>
    </citation>
    <scope>NUCLEOTIDE SEQUENCE [LARGE SCALE GENOMIC DNA]</scope>
    <source>
        <strain evidence="3 10">VD078</strain>
    </source>
</reference>
<dbReference type="Proteomes" id="UP000194131">
    <property type="component" value="Unassembled WGS sequence"/>
</dbReference>